<dbReference type="PANTHER" id="PTHR20836:SF0">
    <property type="entry name" value="4-HYDROXY-TETRAHYDRODIPICOLINATE REDUCTASE 1, CHLOROPLASTIC-RELATED"/>
    <property type="match status" value="1"/>
</dbReference>
<dbReference type="InterPro" id="IPR022663">
    <property type="entry name" value="DapB_C"/>
</dbReference>
<evidence type="ECO:0000313" key="17">
    <source>
        <dbReference type="EMBL" id="CAA6803755.1"/>
    </source>
</evidence>
<dbReference type="InterPro" id="IPR036291">
    <property type="entry name" value="NAD(P)-bd_dom_sf"/>
</dbReference>
<keyword evidence="7" id="KW-0520">NAD</keyword>
<gene>
    <name evidence="17" type="ORF">HELGO_WM2701</name>
</gene>
<evidence type="ECO:0000256" key="10">
    <source>
        <dbReference type="ARBA" id="ARBA00038983"/>
    </source>
</evidence>
<evidence type="ECO:0000259" key="15">
    <source>
        <dbReference type="Pfam" id="PF01113"/>
    </source>
</evidence>
<evidence type="ECO:0000256" key="14">
    <source>
        <dbReference type="SAM" id="Phobius"/>
    </source>
</evidence>
<keyword evidence="2" id="KW-0963">Cytoplasm</keyword>
<feature type="domain" description="Dihydrodipicolinate reductase C-terminal" evidence="16">
    <location>
        <begin position="110"/>
        <end position="239"/>
    </location>
</feature>
<comment type="catalytic activity">
    <reaction evidence="11">
        <text>(S)-2,3,4,5-tetrahydrodipicolinate + NADP(+) + H2O = (2S,4S)-4-hydroxy-2,3,4,5-tetrahydrodipicolinate + NADPH + H(+)</text>
        <dbReference type="Rhea" id="RHEA:35331"/>
        <dbReference type="ChEBI" id="CHEBI:15377"/>
        <dbReference type="ChEBI" id="CHEBI:15378"/>
        <dbReference type="ChEBI" id="CHEBI:16845"/>
        <dbReference type="ChEBI" id="CHEBI:57783"/>
        <dbReference type="ChEBI" id="CHEBI:58349"/>
        <dbReference type="ChEBI" id="CHEBI:67139"/>
        <dbReference type="EC" id="1.17.1.8"/>
    </reaction>
</comment>
<dbReference type="GO" id="GO:0009089">
    <property type="term" value="P:lysine biosynthetic process via diaminopimelate"/>
    <property type="evidence" value="ECO:0007669"/>
    <property type="project" value="UniProtKB-UniRule"/>
</dbReference>
<comment type="pathway">
    <text evidence="9">Amino-acid biosynthesis; L-lysine biosynthesis via DAP pathway; (S)-tetrahydrodipicolinate from L-aspartate: step 4/4.</text>
</comment>
<protein>
    <recommendedName>
        <fullName evidence="10 13">4-hydroxy-tetrahydrodipicolinate reductase</fullName>
        <ecNumber evidence="10 13">1.17.1.8</ecNumber>
    </recommendedName>
</protein>
<keyword evidence="14" id="KW-1133">Transmembrane helix</keyword>
<keyword evidence="6 17" id="KW-0560">Oxidoreductase</keyword>
<dbReference type="Pfam" id="PF01113">
    <property type="entry name" value="DapB_N"/>
    <property type="match status" value="1"/>
</dbReference>
<dbReference type="FunFam" id="3.30.360.10:FF:000009">
    <property type="entry name" value="4-hydroxy-tetrahydrodipicolinate reductase"/>
    <property type="match status" value="1"/>
</dbReference>
<evidence type="ECO:0000256" key="12">
    <source>
        <dbReference type="ARBA" id="ARBA00049396"/>
    </source>
</evidence>
<evidence type="ECO:0000256" key="7">
    <source>
        <dbReference type="ARBA" id="ARBA00023027"/>
    </source>
</evidence>
<dbReference type="GO" id="GO:0008839">
    <property type="term" value="F:4-hydroxy-tetrahydrodipicolinate reductase"/>
    <property type="evidence" value="ECO:0007669"/>
    <property type="project" value="UniProtKB-UniRule"/>
</dbReference>
<feature type="domain" description="Dihydrodipicolinate reductase N-terminal" evidence="15">
    <location>
        <begin position="2"/>
        <end position="103"/>
    </location>
</feature>
<dbReference type="Gene3D" id="3.30.360.10">
    <property type="entry name" value="Dihydrodipicolinate Reductase, domain 2"/>
    <property type="match status" value="1"/>
</dbReference>
<name>A0A6S6SLC3_9BACT</name>
<keyword evidence="4" id="KW-0521">NADP</keyword>
<accession>A0A6S6SLC3</accession>
<feature type="transmembrane region" description="Helical" evidence="14">
    <location>
        <begin position="98"/>
        <end position="117"/>
    </location>
</feature>
<dbReference type="CDD" id="cd02274">
    <property type="entry name" value="DHDPR_N"/>
    <property type="match status" value="1"/>
</dbReference>
<dbReference type="PIRSF" id="PIRSF000161">
    <property type="entry name" value="DHPR"/>
    <property type="match status" value="1"/>
</dbReference>
<proteinExistence type="inferred from homology"/>
<reference evidence="17" key="1">
    <citation type="submission" date="2020-01" db="EMBL/GenBank/DDBJ databases">
        <authorList>
            <person name="Meier V. D."/>
            <person name="Meier V D."/>
        </authorList>
    </citation>
    <scope>NUCLEOTIDE SEQUENCE</scope>
    <source>
        <strain evidence="17">HLG_WM_MAG_12</strain>
    </source>
</reference>
<evidence type="ECO:0000256" key="3">
    <source>
        <dbReference type="ARBA" id="ARBA00022605"/>
    </source>
</evidence>
<keyword evidence="8" id="KW-0457">Lysine biosynthesis</keyword>
<evidence type="ECO:0000256" key="9">
    <source>
        <dbReference type="ARBA" id="ARBA00037922"/>
    </source>
</evidence>
<evidence type="ECO:0000259" key="16">
    <source>
        <dbReference type="Pfam" id="PF05173"/>
    </source>
</evidence>
<keyword evidence="5" id="KW-0220">Diaminopimelate biosynthesis</keyword>
<dbReference type="Pfam" id="PF05173">
    <property type="entry name" value="DapB_C"/>
    <property type="match status" value="1"/>
</dbReference>
<dbReference type="GO" id="GO:0005829">
    <property type="term" value="C:cytosol"/>
    <property type="evidence" value="ECO:0007669"/>
    <property type="project" value="TreeGrafter"/>
</dbReference>
<evidence type="ECO:0000256" key="4">
    <source>
        <dbReference type="ARBA" id="ARBA00022857"/>
    </source>
</evidence>
<dbReference type="EMBL" id="CACVAW010000010">
    <property type="protein sequence ID" value="CAA6803755.1"/>
    <property type="molecule type" value="Genomic_DNA"/>
</dbReference>
<evidence type="ECO:0000256" key="6">
    <source>
        <dbReference type="ARBA" id="ARBA00023002"/>
    </source>
</evidence>
<comment type="catalytic activity">
    <reaction evidence="12">
        <text>(S)-2,3,4,5-tetrahydrodipicolinate + NAD(+) + H2O = (2S,4S)-4-hydroxy-2,3,4,5-tetrahydrodipicolinate + NADH + H(+)</text>
        <dbReference type="Rhea" id="RHEA:35323"/>
        <dbReference type="ChEBI" id="CHEBI:15377"/>
        <dbReference type="ChEBI" id="CHEBI:15378"/>
        <dbReference type="ChEBI" id="CHEBI:16845"/>
        <dbReference type="ChEBI" id="CHEBI:57540"/>
        <dbReference type="ChEBI" id="CHEBI:57945"/>
        <dbReference type="ChEBI" id="CHEBI:67139"/>
        <dbReference type="EC" id="1.17.1.8"/>
    </reaction>
</comment>
<dbReference type="PANTHER" id="PTHR20836">
    <property type="entry name" value="DIHYDRODIPICOLINATE REDUCTASE"/>
    <property type="match status" value="1"/>
</dbReference>
<keyword evidence="14" id="KW-0812">Transmembrane</keyword>
<evidence type="ECO:0000256" key="13">
    <source>
        <dbReference type="NCBIfam" id="TIGR00036"/>
    </source>
</evidence>
<evidence type="ECO:0000256" key="1">
    <source>
        <dbReference type="ARBA" id="ARBA00006642"/>
    </source>
</evidence>
<dbReference type="EC" id="1.17.1.8" evidence="10 13"/>
<dbReference type="InterPro" id="IPR023940">
    <property type="entry name" value="DHDPR_bac"/>
</dbReference>
<dbReference type="SUPFAM" id="SSF51735">
    <property type="entry name" value="NAD(P)-binding Rossmann-fold domains"/>
    <property type="match status" value="1"/>
</dbReference>
<keyword evidence="14" id="KW-0472">Membrane</keyword>
<evidence type="ECO:0000256" key="2">
    <source>
        <dbReference type="ARBA" id="ARBA00022490"/>
    </source>
</evidence>
<dbReference type="Gene3D" id="3.40.50.720">
    <property type="entry name" value="NAD(P)-binding Rossmann-like Domain"/>
    <property type="match status" value="1"/>
</dbReference>
<evidence type="ECO:0000256" key="5">
    <source>
        <dbReference type="ARBA" id="ARBA00022915"/>
    </source>
</evidence>
<dbReference type="InterPro" id="IPR000846">
    <property type="entry name" value="DapB_N"/>
</dbReference>
<comment type="similarity">
    <text evidence="1">Belongs to the DapB family.</text>
</comment>
<dbReference type="AlphaFoldDB" id="A0A6S6SLC3"/>
<evidence type="ECO:0000256" key="8">
    <source>
        <dbReference type="ARBA" id="ARBA00023154"/>
    </source>
</evidence>
<sequence length="243" mass="27020">MIKILINGAKGKMGTFSQKIISNNPKFKIVGLDDIEDNLSEQIKLTKPDVVLDLTWSSSVYENTKTIIDAGVRPVIGTSGLTLDQINEFKKICEAKKLGGIVVPSFSVTAVLMMIFAQKASKYLKNAEIIEYYHDKKLEAPSSTVRKLAEMTAKSNVNSRQRGEESIPNVLGGEYQNIPIHSIRMPGVLANQEILFGEPGETLQIKSTAINQECFTKGIFLSCQEVMNRDKLYYGLEHFIDLS</sequence>
<dbReference type="GO" id="GO:0019877">
    <property type="term" value="P:diaminopimelate biosynthetic process"/>
    <property type="evidence" value="ECO:0007669"/>
    <property type="project" value="UniProtKB-KW"/>
</dbReference>
<dbReference type="NCBIfam" id="TIGR00036">
    <property type="entry name" value="dapB"/>
    <property type="match status" value="1"/>
</dbReference>
<keyword evidence="3" id="KW-0028">Amino-acid biosynthesis</keyword>
<evidence type="ECO:0000256" key="11">
    <source>
        <dbReference type="ARBA" id="ARBA00049080"/>
    </source>
</evidence>
<organism evidence="17">
    <name type="scientific">uncultured Campylobacterales bacterium</name>
    <dbReference type="NCBI Taxonomy" id="352960"/>
    <lineage>
        <taxon>Bacteria</taxon>
        <taxon>Pseudomonadati</taxon>
        <taxon>Campylobacterota</taxon>
        <taxon>Epsilonproteobacteria</taxon>
        <taxon>Campylobacterales</taxon>
        <taxon>environmental samples</taxon>
    </lineage>
</organism>
<dbReference type="SUPFAM" id="SSF55347">
    <property type="entry name" value="Glyceraldehyde-3-phosphate dehydrogenase-like, C-terminal domain"/>
    <property type="match status" value="1"/>
</dbReference>